<feature type="chain" id="PRO_5026982234" description="Molybdate ABC transporter substrate-binding protein" evidence="1">
    <location>
        <begin position="22"/>
        <end position="251"/>
    </location>
</feature>
<keyword evidence="3" id="KW-1185">Reference proteome</keyword>
<reference evidence="2 3" key="1">
    <citation type="submission" date="2018-04" db="EMBL/GenBank/DDBJ databases">
        <title>Polynucleobacter sp. UH21B genome.</title>
        <authorList>
            <person name="Hahn M.W."/>
        </authorList>
    </citation>
    <scope>NUCLEOTIDE SEQUENCE [LARGE SCALE GENOMIC DNA]</scope>
    <source>
        <strain evidence="2 3">MWH-UH21B</strain>
    </source>
</reference>
<gene>
    <name evidence="2" type="ORF">DCO17_01935</name>
</gene>
<organism evidence="2 3">
    <name type="scientific">Polynucleobacter tropicus</name>
    <dbReference type="NCBI Taxonomy" id="1743174"/>
    <lineage>
        <taxon>Bacteria</taxon>
        <taxon>Pseudomonadati</taxon>
        <taxon>Pseudomonadota</taxon>
        <taxon>Betaproteobacteria</taxon>
        <taxon>Burkholderiales</taxon>
        <taxon>Burkholderiaceae</taxon>
        <taxon>Polynucleobacter</taxon>
    </lineage>
</organism>
<dbReference type="AlphaFoldDB" id="A0A6M9PZB4"/>
<accession>A0A6M9PZB4</accession>
<evidence type="ECO:0000256" key="1">
    <source>
        <dbReference type="SAM" id="SignalP"/>
    </source>
</evidence>
<dbReference type="GO" id="GO:0030973">
    <property type="term" value="F:molybdate ion binding"/>
    <property type="evidence" value="ECO:0007669"/>
    <property type="project" value="TreeGrafter"/>
</dbReference>
<sequence length="251" mass="27515">MRLIFRLSLLGFLISASGAFATEFRIYSAAGMKVPLIELSQLFNKNQNANHIWINFDTAGAAEKKFFEDAQSACVITTQVRINSAIKSGKFVKNEQIPLVDTLAGMASSSAKKPSIKNAQDLANTLLAAQSIAFSDPARGATVGRHFEEIIKKLDIEKPVLQKAILASDGVETMKLVMEKKVGLGITQISEVIQSDRNTLVGPFPPEFELATRYSLYCKDLNDENLAPFIALLKSSYGSKVFDYYGLRAVP</sequence>
<proteinExistence type="predicted"/>
<feature type="signal peptide" evidence="1">
    <location>
        <begin position="1"/>
        <end position="21"/>
    </location>
</feature>
<dbReference type="Gene3D" id="3.40.190.10">
    <property type="entry name" value="Periplasmic binding protein-like II"/>
    <property type="match status" value="2"/>
</dbReference>
<evidence type="ECO:0000313" key="3">
    <source>
        <dbReference type="Proteomes" id="UP000503312"/>
    </source>
</evidence>
<protein>
    <recommendedName>
        <fullName evidence="4">Molybdate ABC transporter substrate-binding protein</fullName>
    </recommendedName>
</protein>
<evidence type="ECO:0000313" key="2">
    <source>
        <dbReference type="EMBL" id="QKM64095.1"/>
    </source>
</evidence>
<dbReference type="KEGG" id="ptrp:DCO17_01935"/>
<dbReference type="Pfam" id="PF13531">
    <property type="entry name" value="SBP_bac_11"/>
    <property type="match status" value="1"/>
</dbReference>
<dbReference type="GO" id="GO:0015689">
    <property type="term" value="P:molybdate ion transport"/>
    <property type="evidence" value="ECO:0007669"/>
    <property type="project" value="TreeGrafter"/>
</dbReference>
<name>A0A6M9PZB4_9BURK</name>
<dbReference type="Proteomes" id="UP000503312">
    <property type="component" value="Chromosome"/>
</dbReference>
<dbReference type="PANTHER" id="PTHR30632">
    <property type="entry name" value="MOLYBDATE-BINDING PERIPLASMIC PROTEIN"/>
    <property type="match status" value="1"/>
</dbReference>
<keyword evidence="1" id="KW-0732">Signal</keyword>
<dbReference type="SUPFAM" id="SSF53850">
    <property type="entry name" value="Periplasmic binding protein-like II"/>
    <property type="match status" value="1"/>
</dbReference>
<dbReference type="PANTHER" id="PTHR30632:SF11">
    <property type="entry name" value="BLR4797 PROTEIN"/>
    <property type="match status" value="1"/>
</dbReference>
<evidence type="ECO:0008006" key="4">
    <source>
        <dbReference type="Google" id="ProtNLM"/>
    </source>
</evidence>
<dbReference type="InterPro" id="IPR050682">
    <property type="entry name" value="ModA/WtpA"/>
</dbReference>
<dbReference type="EMBL" id="CP028942">
    <property type="protein sequence ID" value="QKM64095.1"/>
    <property type="molecule type" value="Genomic_DNA"/>
</dbReference>